<feature type="transmembrane region" description="Helical" evidence="7">
    <location>
        <begin position="109"/>
        <end position="130"/>
    </location>
</feature>
<gene>
    <name evidence="9" type="ORF">JL107_10825</name>
</gene>
<dbReference type="Proteomes" id="UP000663801">
    <property type="component" value="Unassembled WGS sequence"/>
</dbReference>
<comment type="similarity">
    <text evidence="7">Belongs to the binding-protein-dependent transport system permease family.</text>
</comment>
<keyword evidence="2 7" id="KW-0813">Transport</keyword>
<keyword evidence="3" id="KW-1003">Cell membrane</keyword>
<evidence type="ECO:0000256" key="5">
    <source>
        <dbReference type="ARBA" id="ARBA00022989"/>
    </source>
</evidence>
<keyword evidence="4 7" id="KW-0812">Transmembrane</keyword>
<dbReference type="RefSeq" id="WP_205257054.1">
    <property type="nucleotide sequence ID" value="NZ_BAAAPV010000001.1"/>
</dbReference>
<dbReference type="PROSITE" id="PS50928">
    <property type="entry name" value="ABC_TM1"/>
    <property type="match status" value="1"/>
</dbReference>
<evidence type="ECO:0000256" key="4">
    <source>
        <dbReference type="ARBA" id="ARBA00022692"/>
    </source>
</evidence>
<feature type="transmembrane region" description="Helical" evidence="7">
    <location>
        <begin position="317"/>
        <end position="335"/>
    </location>
</feature>
<dbReference type="InterPro" id="IPR035906">
    <property type="entry name" value="MetI-like_sf"/>
</dbReference>
<dbReference type="PANTHER" id="PTHR43163">
    <property type="entry name" value="DIPEPTIDE TRANSPORT SYSTEM PERMEASE PROTEIN DPPB-RELATED"/>
    <property type="match status" value="1"/>
</dbReference>
<name>A0A939C2U0_9ACTN</name>
<dbReference type="InterPro" id="IPR000515">
    <property type="entry name" value="MetI-like"/>
</dbReference>
<feature type="transmembrane region" description="Helical" evidence="7">
    <location>
        <begin position="437"/>
        <end position="462"/>
    </location>
</feature>
<evidence type="ECO:0000256" key="2">
    <source>
        <dbReference type="ARBA" id="ARBA00022448"/>
    </source>
</evidence>
<comment type="caution">
    <text evidence="9">The sequence shown here is derived from an EMBL/GenBank/DDBJ whole genome shotgun (WGS) entry which is preliminary data.</text>
</comment>
<feature type="transmembrane region" description="Helical" evidence="7">
    <location>
        <begin position="234"/>
        <end position="255"/>
    </location>
</feature>
<feature type="transmembrane region" description="Helical" evidence="7">
    <location>
        <begin position="9"/>
        <end position="29"/>
    </location>
</feature>
<keyword evidence="5 7" id="KW-1133">Transmembrane helix</keyword>
<evidence type="ECO:0000256" key="3">
    <source>
        <dbReference type="ARBA" id="ARBA00022475"/>
    </source>
</evidence>
<dbReference type="EMBL" id="JAERWL010000009">
    <property type="protein sequence ID" value="MBM9476940.1"/>
    <property type="molecule type" value="Genomic_DNA"/>
</dbReference>
<evidence type="ECO:0000256" key="7">
    <source>
        <dbReference type="RuleBase" id="RU363032"/>
    </source>
</evidence>
<accession>A0A939C2U0</accession>
<evidence type="ECO:0000256" key="1">
    <source>
        <dbReference type="ARBA" id="ARBA00004651"/>
    </source>
</evidence>
<organism evidence="9 10">
    <name type="scientific">Nakamurella flavida</name>
    <dbReference type="NCBI Taxonomy" id="363630"/>
    <lineage>
        <taxon>Bacteria</taxon>
        <taxon>Bacillati</taxon>
        <taxon>Actinomycetota</taxon>
        <taxon>Actinomycetes</taxon>
        <taxon>Nakamurellales</taxon>
        <taxon>Nakamurellaceae</taxon>
        <taxon>Nakamurella</taxon>
    </lineage>
</organism>
<reference evidence="9" key="1">
    <citation type="submission" date="2021-01" db="EMBL/GenBank/DDBJ databases">
        <title>KCTC 19127 draft genome.</title>
        <authorList>
            <person name="An D."/>
        </authorList>
    </citation>
    <scope>NUCLEOTIDE SEQUENCE</scope>
    <source>
        <strain evidence="9">KCTC 19127</strain>
    </source>
</reference>
<feature type="transmembrane region" description="Helical" evidence="7">
    <location>
        <begin position="482"/>
        <end position="505"/>
    </location>
</feature>
<feature type="transmembrane region" description="Helical" evidence="7">
    <location>
        <begin position="375"/>
        <end position="394"/>
    </location>
</feature>
<feature type="transmembrane region" description="Helical" evidence="7">
    <location>
        <begin position="262"/>
        <end position="283"/>
    </location>
</feature>
<feature type="transmembrane region" description="Helical" evidence="7">
    <location>
        <begin position="204"/>
        <end position="222"/>
    </location>
</feature>
<dbReference type="Pfam" id="PF00528">
    <property type="entry name" value="BPD_transp_1"/>
    <property type="match status" value="1"/>
</dbReference>
<comment type="subcellular location">
    <subcellularLocation>
        <location evidence="1 7">Cell membrane</location>
        <topology evidence="1 7">Multi-pass membrane protein</topology>
    </subcellularLocation>
</comment>
<dbReference type="CDD" id="cd06261">
    <property type="entry name" value="TM_PBP2"/>
    <property type="match status" value="1"/>
</dbReference>
<dbReference type="AlphaFoldDB" id="A0A939C2U0"/>
<proteinExistence type="inferred from homology"/>
<keyword evidence="10" id="KW-1185">Reference proteome</keyword>
<evidence type="ECO:0000313" key="10">
    <source>
        <dbReference type="Proteomes" id="UP000663801"/>
    </source>
</evidence>
<feature type="domain" description="ABC transmembrane type-1" evidence="8">
    <location>
        <begin position="103"/>
        <end position="498"/>
    </location>
</feature>
<protein>
    <submittedName>
        <fullName evidence="9">ABC transporter permease</fullName>
    </submittedName>
</protein>
<evidence type="ECO:0000256" key="6">
    <source>
        <dbReference type="ARBA" id="ARBA00023136"/>
    </source>
</evidence>
<dbReference type="GO" id="GO:0005886">
    <property type="term" value="C:plasma membrane"/>
    <property type="evidence" value="ECO:0007669"/>
    <property type="project" value="UniProtKB-SubCell"/>
</dbReference>
<dbReference type="PANTHER" id="PTHR43163:SF9">
    <property type="entry name" value="ABC TRANSPORTER PERMEASE PROTEIN"/>
    <property type="match status" value="1"/>
</dbReference>
<sequence length="512" mass="54806">MLVFVVRRIVVSFFILLASTFLTYVLVALSGNPLQDLLELRGPQRDSKIALRTEALNLDTPVIGRYFLWLGDVGRCVLPGGGQCTLGLDRNGQPVLPQLQNAIGSTLRLVVVATLLALILGVVTGVVTALRQYSVFDYGVTFIAFLCFSLPIFFVSTLLKQYVAIDLNTWLGDPVMTVAAIIGVAVVAGLFWMLIIGGDARRKLVVFGVAAIATFVVVYALLATDFFRTPYFGVTGIVVFGLAAAVGWTSLFAGLTRRSRPVLLSSAATVVVGTVLVLVAGNLVHTGGWPVVLGMIVLLVALGFLAGAVLGGPARRLAQRVAGLTGFTVALLVAVDQLLGSYPSLFAATGGRPIKTTGSETPNLSADFWTTQLDYLSYLILPTFAIMLISFATYTRYTRASMLDVMGQDYIRTARAKGLNNRTVVVRHGFRNALIPLATLVAFDFAGILGGAVITETVFGWAGMGRLFTTALTNIDPNPVMAFFLITATATVLFNMLADIAYAYLDPRIRLA</sequence>
<evidence type="ECO:0000313" key="9">
    <source>
        <dbReference type="EMBL" id="MBM9476940.1"/>
    </source>
</evidence>
<dbReference type="GO" id="GO:0055085">
    <property type="term" value="P:transmembrane transport"/>
    <property type="evidence" value="ECO:0007669"/>
    <property type="project" value="InterPro"/>
</dbReference>
<feature type="transmembrane region" description="Helical" evidence="7">
    <location>
        <begin position="175"/>
        <end position="197"/>
    </location>
</feature>
<dbReference type="Gene3D" id="1.10.3720.10">
    <property type="entry name" value="MetI-like"/>
    <property type="match status" value="1"/>
</dbReference>
<feature type="transmembrane region" description="Helical" evidence="7">
    <location>
        <begin position="142"/>
        <end position="163"/>
    </location>
</feature>
<feature type="transmembrane region" description="Helical" evidence="7">
    <location>
        <begin position="289"/>
        <end position="310"/>
    </location>
</feature>
<keyword evidence="6 7" id="KW-0472">Membrane</keyword>
<evidence type="ECO:0000259" key="8">
    <source>
        <dbReference type="PROSITE" id="PS50928"/>
    </source>
</evidence>